<dbReference type="AlphaFoldDB" id="A0A9X3PG17"/>
<reference evidence="2 4" key="2">
    <citation type="submission" date="2023-07" db="EMBL/GenBank/DDBJ databases">
        <title>Sequencing the genomes of 1000 actinobacteria strains.</title>
        <authorList>
            <person name="Klenk H.-P."/>
        </authorList>
    </citation>
    <scope>NUCLEOTIDE SEQUENCE [LARGE SCALE GENOMIC DNA]</scope>
    <source>
        <strain evidence="2 4">DSM 44724</strain>
    </source>
</reference>
<protein>
    <submittedName>
        <fullName evidence="1">Type VII secretion target</fullName>
    </submittedName>
</protein>
<dbReference type="Proteomes" id="UP001145799">
    <property type="component" value="Unassembled WGS sequence"/>
</dbReference>
<evidence type="ECO:0000313" key="4">
    <source>
        <dbReference type="Proteomes" id="UP001183604"/>
    </source>
</evidence>
<dbReference type="InterPro" id="IPR022536">
    <property type="entry name" value="EspC"/>
</dbReference>
<proteinExistence type="predicted"/>
<evidence type="ECO:0000313" key="2">
    <source>
        <dbReference type="EMBL" id="MDR7337699.1"/>
    </source>
</evidence>
<organism evidence="1 3">
    <name type="scientific">Glycomyces lechevalierae</name>
    <dbReference type="NCBI Taxonomy" id="256034"/>
    <lineage>
        <taxon>Bacteria</taxon>
        <taxon>Bacillati</taxon>
        <taxon>Actinomycetota</taxon>
        <taxon>Actinomycetes</taxon>
        <taxon>Glycomycetales</taxon>
        <taxon>Glycomycetaceae</taxon>
        <taxon>Glycomyces</taxon>
    </lineage>
</organism>
<accession>A0A9X3PG17</accession>
<dbReference type="GO" id="GO:0009306">
    <property type="term" value="P:protein secretion"/>
    <property type="evidence" value="ECO:0007669"/>
    <property type="project" value="InterPro"/>
</dbReference>
<gene>
    <name evidence="2" type="ORF">J2S69_001418</name>
    <name evidence="1" type="ORF">O2L01_07635</name>
</gene>
<dbReference type="EMBL" id="JAPZVQ010000003">
    <property type="protein sequence ID" value="MDA1384849.1"/>
    <property type="molecule type" value="Genomic_DNA"/>
</dbReference>
<dbReference type="EMBL" id="JAVDYD010000001">
    <property type="protein sequence ID" value="MDR7337699.1"/>
    <property type="molecule type" value="Genomic_DNA"/>
</dbReference>
<name>A0A9X3PG17_9ACTN</name>
<sequence length="104" mass="11191">MSDGYAVDPEDLRAHTAHINSLIERFEAVRSASAAVTQADDAFGPLCAWIAPLLEEKHGDVDELIDQGKHNLESHVTALNASADLYEDADSSVASDIDDLAEEL</sequence>
<dbReference type="Pfam" id="PF10824">
    <property type="entry name" value="T7SS_ESX_EspC"/>
    <property type="match status" value="1"/>
</dbReference>
<comment type="caution">
    <text evidence="1">The sequence shown here is derived from an EMBL/GenBank/DDBJ whole genome shotgun (WGS) entry which is preliminary data.</text>
</comment>
<keyword evidence="4" id="KW-1185">Reference proteome</keyword>
<dbReference type="RefSeq" id="WP_270121316.1">
    <property type="nucleotide sequence ID" value="NZ_BAAAOM010000002.1"/>
</dbReference>
<evidence type="ECO:0000313" key="3">
    <source>
        <dbReference type="Proteomes" id="UP001145799"/>
    </source>
</evidence>
<dbReference type="Proteomes" id="UP001183604">
    <property type="component" value="Unassembled WGS sequence"/>
</dbReference>
<evidence type="ECO:0000313" key="1">
    <source>
        <dbReference type="EMBL" id="MDA1384849.1"/>
    </source>
</evidence>
<reference evidence="1" key="1">
    <citation type="submission" date="2022-12" db="EMBL/GenBank/DDBJ databases">
        <title>Gycomyces niveus sp.nov., a novel actinomycete isolated from soil in Shouguang.</title>
        <authorList>
            <person name="Yang X."/>
        </authorList>
    </citation>
    <scope>NUCLEOTIDE SEQUENCE</scope>
    <source>
        <strain evidence="1">DSM 44724</strain>
    </source>
</reference>